<proteinExistence type="predicted"/>
<keyword evidence="3" id="KW-1185">Reference proteome</keyword>
<sequence>MIEDLMLAAFFGGWIGWAIAARRQGWSLIIQIGGGLLVGAAFMLIPGAFRPWPNSVPASLEAAGLVGRPWNEAEARLAARITAQALEQMEAELKHADRTGDHALALALMDDLRTNLIEWNDQPENGAAAAYRACHLAAAHAAGCVVDIARGGYCTSVPRFEATLSDCRQLTE</sequence>
<accession>A0ABN8XES1</accession>
<protein>
    <submittedName>
        <fullName evidence="2">Uncharacterized protein</fullName>
    </submittedName>
</protein>
<organism evidence="2 3">
    <name type="scientific">Methylocaldum szegediense</name>
    <dbReference type="NCBI Taxonomy" id="73780"/>
    <lineage>
        <taxon>Bacteria</taxon>
        <taxon>Pseudomonadati</taxon>
        <taxon>Pseudomonadota</taxon>
        <taxon>Gammaproteobacteria</taxon>
        <taxon>Methylococcales</taxon>
        <taxon>Methylococcaceae</taxon>
        <taxon>Methylocaldum</taxon>
    </lineage>
</organism>
<keyword evidence="1" id="KW-1133">Transmembrane helix</keyword>
<evidence type="ECO:0000256" key="1">
    <source>
        <dbReference type="SAM" id="Phobius"/>
    </source>
</evidence>
<feature type="transmembrane region" description="Helical" evidence="1">
    <location>
        <begin position="30"/>
        <end position="49"/>
    </location>
</feature>
<keyword evidence="1" id="KW-0812">Transmembrane</keyword>
<reference evidence="2 3" key="1">
    <citation type="submission" date="2023-03" db="EMBL/GenBank/DDBJ databases">
        <authorList>
            <person name="Pearce D."/>
        </authorList>
    </citation>
    <scope>NUCLEOTIDE SEQUENCE [LARGE SCALE GENOMIC DNA]</scope>
    <source>
        <strain evidence="2">Msz</strain>
    </source>
</reference>
<dbReference type="Proteomes" id="UP001162030">
    <property type="component" value="Chromosome"/>
</dbReference>
<evidence type="ECO:0000313" key="3">
    <source>
        <dbReference type="Proteomes" id="UP001162030"/>
    </source>
</evidence>
<gene>
    <name evidence="2" type="ORF">MSZNOR_4890</name>
</gene>
<keyword evidence="1" id="KW-0472">Membrane</keyword>
<name>A0ABN8XES1_9GAMM</name>
<dbReference type="EMBL" id="OX458333">
    <property type="protein sequence ID" value="CAI8971259.1"/>
    <property type="molecule type" value="Genomic_DNA"/>
</dbReference>
<evidence type="ECO:0000313" key="2">
    <source>
        <dbReference type="EMBL" id="CAI8971259.1"/>
    </source>
</evidence>